<organism evidence="1 2">
    <name type="scientific">Fodinibius salsisoli</name>
    <dbReference type="NCBI Taxonomy" id="2820877"/>
    <lineage>
        <taxon>Bacteria</taxon>
        <taxon>Pseudomonadati</taxon>
        <taxon>Balneolota</taxon>
        <taxon>Balneolia</taxon>
        <taxon>Balneolales</taxon>
        <taxon>Balneolaceae</taxon>
        <taxon>Fodinibius</taxon>
    </lineage>
</organism>
<comment type="caution">
    <text evidence="1">The sequence shown here is derived from an EMBL/GenBank/DDBJ whole genome shotgun (WGS) entry which is preliminary data.</text>
</comment>
<proteinExistence type="predicted"/>
<keyword evidence="2" id="KW-1185">Reference proteome</keyword>
<dbReference type="RefSeq" id="WP_265766329.1">
    <property type="nucleotide sequence ID" value="NZ_JAGGJA010000007.1"/>
</dbReference>
<gene>
    <name evidence="1" type="ORF">J6I44_11785</name>
</gene>
<name>A0ABT3PNV0_9BACT</name>
<protein>
    <submittedName>
        <fullName evidence="1">Uncharacterized protein</fullName>
    </submittedName>
</protein>
<dbReference type="Proteomes" id="UP001207918">
    <property type="component" value="Unassembled WGS sequence"/>
</dbReference>
<sequence>MQYEQNRDSLQKHLRKKERKYDNILAYGKTIVPPYYELYIMLNPDKIFEAKNEKEFARDTLISNKRLVIFCQPNKKSFSTSSKSDCRRIFRSISTDKKYRDGMPSMFNLAKRSENRYYQGLKAILDYPVKGRNEEFLQLQMALNFASFLAPAPIYNKLLNKFPTPPVNDSLEQVIKSESIHGYKKTEQQVFREAKKHPLVMFNENHFYPNHRKILIS</sequence>
<accession>A0ABT3PNV0</accession>
<reference evidence="1 2" key="1">
    <citation type="submission" date="2021-03" db="EMBL/GenBank/DDBJ databases">
        <title>Aliifodinibius sp. nov., a new bacterium isolated from saline soil.</title>
        <authorList>
            <person name="Galisteo C."/>
            <person name="De La Haba R."/>
            <person name="Sanchez-Porro C."/>
            <person name="Ventosa A."/>
        </authorList>
    </citation>
    <scope>NUCLEOTIDE SEQUENCE [LARGE SCALE GENOMIC DNA]</scope>
    <source>
        <strain evidence="1 2">1BSP15-2V2</strain>
    </source>
</reference>
<evidence type="ECO:0000313" key="1">
    <source>
        <dbReference type="EMBL" id="MCW9707537.1"/>
    </source>
</evidence>
<dbReference type="EMBL" id="JAGGJA010000007">
    <property type="protein sequence ID" value="MCW9707537.1"/>
    <property type="molecule type" value="Genomic_DNA"/>
</dbReference>
<evidence type="ECO:0000313" key="2">
    <source>
        <dbReference type="Proteomes" id="UP001207918"/>
    </source>
</evidence>